<evidence type="ECO:0000313" key="4">
    <source>
        <dbReference type="EMBL" id="VVE36996.1"/>
    </source>
</evidence>
<dbReference type="InterPro" id="IPR036291">
    <property type="entry name" value="NAD(P)-bd_dom_sf"/>
</dbReference>
<dbReference type="Gene3D" id="3.40.50.720">
    <property type="entry name" value="NAD(P)-binding Rossmann-like Domain"/>
    <property type="match status" value="1"/>
</dbReference>
<dbReference type="SUPFAM" id="SSF51735">
    <property type="entry name" value="NAD(P)-binding Rossmann-fold domains"/>
    <property type="match status" value="1"/>
</dbReference>
<dbReference type="InterPro" id="IPR051609">
    <property type="entry name" value="NmrA/Isoflavone_reductase-like"/>
</dbReference>
<dbReference type="InterPro" id="IPR045312">
    <property type="entry name" value="PCBER-like"/>
</dbReference>
<name>A0A5E4XL26_9BURK</name>
<dbReference type="InterPro" id="IPR008030">
    <property type="entry name" value="NmrA-like"/>
</dbReference>
<keyword evidence="1" id="KW-0521">NADP</keyword>
<dbReference type="GO" id="GO:0016491">
    <property type="term" value="F:oxidoreductase activity"/>
    <property type="evidence" value="ECO:0007669"/>
    <property type="project" value="UniProtKB-KW"/>
</dbReference>
<dbReference type="Pfam" id="PF05368">
    <property type="entry name" value="NmrA"/>
    <property type="match status" value="1"/>
</dbReference>
<protein>
    <submittedName>
        <fullName evidence="4">2'-hydroxyisoflavone reductase</fullName>
    </submittedName>
</protein>
<feature type="domain" description="NmrA-like" evidence="3">
    <location>
        <begin position="9"/>
        <end position="256"/>
    </location>
</feature>
<dbReference type="RefSeq" id="WP_150577391.1">
    <property type="nucleotide sequence ID" value="NZ_CABPSN010000006.1"/>
</dbReference>
<keyword evidence="5" id="KW-1185">Reference proteome</keyword>
<evidence type="ECO:0000259" key="3">
    <source>
        <dbReference type="Pfam" id="PF05368"/>
    </source>
</evidence>
<dbReference type="OrthoDB" id="5540862at2"/>
<accession>A0A5E4XL26</accession>
<dbReference type="PANTHER" id="PTHR47706">
    <property type="entry name" value="NMRA-LIKE FAMILY PROTEIN"/>
    <property type="match status" value="1"/>
</dbReference>
<evidence type="ECO:0000313" key="5">
    <source>
        <dbReference type="Proteomes" id="UP000366819"/>
    </source>
</evidence>
<dbReference type="CDD" id="cd05259">
    <property type="entry name" value="PCBER_SDR_a"/>
    <property type="match status" value="1"/>
</dbReference>
<keyword evidence="2" id="KW-0560">Oxidoreductase</keyword>
<dbReference type="EMBL" id="CABPSN010000006">
    <property type="protein sequence ID" value="VVE36996.1"/>
    <property type="molecule type" value="Genomic_DNA"/>
</dbReference>
<organism evidence="4 5">
    <name type="scientific">Pandoraea aquatica</name>
    <dbReference type="NCBI Taxonomy" id="2508290"/>
    <lineage>
        <taxon>Bacteria</taxon>
        <taxon>Pseudomonadati</taxon>
        <taxon>Pseudomonadota</taxon>
        <taxon>Betaproteobacteria</taxon>
        <taxon>Burkholderiales</taxon>
        <taxon>Burkholderiaceae</taxon>
        <taxon>Pandoraea</taxon>
    </lineage>
</organism>
<dbReference type="PANTHER" id="PTHR47706:SF6">
    <property type="entry name" value="NMRA-LIKE FAMILY PROTEIN (AFU_ORTHOLOGUE AFUA_6G00280)"/>
    <property type="match status" value="1"/>
</dbReference>
<gene>
    <name evidence="4" type="ORF">PAQ31011_03968</name>
</gene>
<reference evidence="4 5" key="1">
    <citation type="submission" date="2019-08" db="EMBL/GenBank/DDBJ databases">
        <authorList>
            <person name="Peeters C."/>
        </authorList>
    </citation>
    <scope>NUCLEOTIDE SEQUENCE [LARGE SCALE GENOMIC DNA]</scope>
    <source>
        <strain evidence="4 5">LMG 31011</strain>
    </source>
</reference>
<evidence type="ECO:0000256" key="2">
    <source>
        <dbReference type="ARBA" id="ARBA00023002"/>
    </source>
</evidence>
<dbReference type="AlphaFoldDB" id="A0A5E4XL26"/>
<dbReference type="Gene3D" id="3.90.25.10">
    <property type="entry name" value="UDP-galactose 4-epimerase, domain 1"/>
    <property type="match status" value="1"/>
</dbReference>
<evidence type="ECO:0000256" key="1">
    <source>
        <dbReference type="ARBA" id="ARBA00022857"/>
    </source>
</evidence>
<dbReference type="Proteomes" id="UP000366819">
    <property type="component" value="Unassembled WGS sequence"/>
</dbReference>
<sequence>MTTLNPSENRVLVLGAGELGECVLREMSAMRDAGRVESVSVLLRPAAADSAQRTALLAQLNELRVDIVEADLATASEDALAAVFQPFDQIICCTGFVGGSGTQRKITAAVLKARVAHYIPWQFGVDYDVVGRGSGQDVWDEQLDVRDMLRAQNDVRWTIVSTGMFMSFVVLPAFGLVDVERGVVHALGDPDFALTVTTPEDIGRLTAQIAASRPSFDDQVVHVAGDTFTYRELASTLTNEFGRPFSVECWEVPQLKADAAAHPDDTMRKYRLSFARKDGVAWPKAQTFNAKAEISVTGLATWLRVWRERGLDQAR</sequence>
<proteinExistence type="predicted"/>